<evidence type="ECO:0000313" key="6">
    <source>
        <dbReference type="Proteomes" id="UP000252086"/>
    </source>
</evidence>
<dbReference type="Pfam" id="PF12833">
    <property type="entry name" value="HTH_18"/>
    <property type="match status" value="1"/>
</dbReference>
<dbReference type="Pfam" id="PF12852">
    <property type="entry name" value="Cupin_6"/>
    <property type="match status" value="1"/>
</dbReference>
<dbReference type="InterPro" id="IPR009057">
    <property type="entry name" value="Homeodomain-like_sf"/>
</dbReference>
<dbReference type="PANTHER" id="PTHR46796">
    <property type="entry name" value="HTH-TYPE TRANSCRIPTIONAL ACTIVATOR RHAS-RELATED"/>
    <property type="match status" value="1"/>
</dbReference>
<keyword evidence="1" id="KW-0805">Transcription regulation</keyword>
<dbReference type="SMART" id="SM00342">
    <property type="entry name" value="HTH_ARAC"/>
    <property type="match status" value="1"/>
</dbReference>
<reference evidence="5 6" key="1">
    <citation type="submission" date="2018-06" db="EMBL/GenBank/DDBJ databases">
        <title>Genomic Encyclopedia of Type Strains, Phase III (KMG-III): the genomes of soil and plant-associated and newly described type strains.</title>
        <authorList>
            <person name="Whitman W."/>
        </authorList>
    </citation>
    <scope>NUCLEOTIDE SEQUENCE [LARGE SCALE GENOMIC DNA]</scope>
    <source>
        <strain evidence="5 6">CECT 7732</strain>
    </source>
</reference>
<evidence type="ECO:0000256" key="1">
    <source>
        <dbReference type="ARBA" id="ARBA00023015"/>
    </source>
</evidence>
<dbReference type="OrthoDB" id="9783876at2"/>
<feature type="domain" description="HTH araC/xylS-type" evidence="4">
    <location>
        <begin position="214"/>
        <end position="312"/>
    </location>
</feature>
<dbReference type="AlphaFoldDB" id="A0A366CV57"/>
<evidence type="ECO:0000313" key="5">
    <source>
        <dbReference type="EMBL" id="RBO79552.1"/>
    </source>
</evidence>
<comment type="caution">
    <text evidence="5">The sequence shown here is derived from an EMBL/GenBank/DDBJ whole genome shotgun (WGS) entry which is preliminary data.</text>
</comment>
<name>A0A366CV57_9GAMM</name>
<dbReference type="InterPro" id="IPR050204">
    <property type="entry name" value="AraC_XylS_family_regulators"/>
</dbReference>
<dbReference type="Proteomes" id="UP000252086">
    <property type="component" value="Unassembled WGS sequence"/>
</dbReference>
<dbReference type="GO" id="GO:0003700">
    <property type="term" value="F:DNA-binding transcription factor activity"/>
    <property type="evidence" value="ECO:0007669"/>
    <property type="project" value="InterPro"/>
</dbReference>
<sequence length="315" mass="35198">MDLLSDVLLSLKLRSTIISNWQLSEPWGFETKSFPAGYCFNIVAGELWFSAPDSEPELLLAGDSVLVPIGGEFNFYSSDNAQIAPLRALWKGDNFAGFDHYLPSELHQINWGGGGAKTTLLSFAFEFQPNVQLDLLKALPSAIILRQYQGTEFPSFQSAIAFLSQDASNKQPGFVAIAAQLVELIIIGQLRSYILSETKHPKGWLPGLLDKKVGKALAAIHRHPEKHWSVTRLAIHAGMSRSSFAQRFQQLVGVGPITYLSHWRIQLAAELLQTTKHSISDITEMVGWTSDRSFRRLFNQRMGKSPLAFRRDVKQ</sequence>
<evidence type="ECO:0000256" key="3">
    <source>
        <dbReference type="ARBA" id="ARBA00023163"/>
    </source>
</evidence>
<gene>
    <name evidence="5" type="ORF">DFP76_1134</name>
</gene>
<protein>
    <submittedName>
        <fullName evidence="5">AraC family transcriptional regulator</fullName>
    </submittedName>
</protein>
<proteinExistence type="predicted"/>
<organism evidence="5 6">
    <name type="scientific">Marinomonas aquiplantarum</name>
    <dbReference type="NCBI Taxonomy" id="491951"/>
    <lineage>
        <taxon>Bacteria</taxon>
        <taxon>Pseudomonadati</taxon>
        <taxon>Pseudomonadota</taxon>
        <taxon>Gammaproteobacteria</taxon>
        <taxon>Oceanospirillales</taxon>
        <taxon>Oceanospirillaceae</taxon>
        <taxon>Marinomonas</taxon>
    </lineage>
</organism>
<evidence type="ECO:0000259" key="4">
    <source>
        <dbReference type="PROSITE" id="PS01124"/>
    </source>
</evidence>
<dbReference type="EMBL" id="QNRF01000013">
    <property type="protein sequence ID" value="RBO79552.1"/>
    <property type="molecule type" value="Genomic_DNA"/>
</dbReference>
<dbReference type="InterPro" id="IPR018060">
    <property type="entry name" value="HTH_AraC"/>
</dbReference>
<dbReference type="GO" id="GO:0043565">
    <property type="term" value="F:sequence-specific DNA binding"/>
    <property type="evidence" value="ECO:0007669"/>
    <property type="project" value="InterPro"/>
</dbReference>
<dbReference type="Gene3D" id="1.10.10.60">
    <property type="entry name" value="Homeodomain-like"/>
    <property type="match status" value="2"/>
</dbReference>
<dbReference type="PANTHER" id="PTHR46796:SF7">
    <property type="entry name" value="ARAC FAMILY TRANSCRIPTIONAL REGULATOR"/>
    <property type="match status" value="1"/>
</dbReference>
<dbReference type="InterPro" id="IPR032783">
    <property type="entry name" value="AraC_lig"/>
</dbReference>
<dbReference type="SUPFAM" id="SSF46689">
    <property type="entry name" value="Homeodomain-like"/>
    <property type="match status" value="2"/>
</dbReference>
<keyword evidence="2" id="KW-0238">DNA-binding</keyword>
<keyword evidence="6" id="KW-1185">Reference proteome</keyword>
<keyword evidence="3" id="KW-0804">Transcription</keyword>
<evidence type="ECO:0000256" key="2">
    <source>
        <dbReference type="ARBA" id="ARBA00023125"/>
    </source>
</evidence>
<accession>A0A366CV57</accession>
<dbReference type="RefSeq" id="WP_013795842.1">
    <property type="nucleotide sequence ID" value="NZ_QNRF01000013.1"/>
</dbReference>
<dbReference type="PROSITE" id="PS01124">
    <property type="entry name" value="HTH_ARAC_FAMILY_2"/>
    <property type="match status" value="1"/>
</dbReference>